<evidence type="ECO:0000313" key="3">
    <source>
        <dbReference type="Proteomes" id="UP000015104"/>
    </source>
</evidence>
<dbReference type="HOGENOM" id="CLU_1498177_0_0_1"/>
<proteinExistence type="predicted"/>
<dbReference type="EMBL" id="CAEY01000792">
    <property type="status" value="NOT_ANNOTATED_CDS"/>
    <property type="molecule type" value="Genomic_DNA"/>
</dbReference>
<feature type="region of interest" description="Disordered" evidence="1">
    <location>
        <begin position="1"/>
        <end position="43"/>
    </location>
</feature>
<protein>
    <submittedName>
        <fullName evidence="2">Uncharacterized protein</fullName>
    </submittedName>
</protein>
<sequence length="180" mass="20012">MYINRITGLSSSSTTSSTSTTSTTTVSSSLSSAITTSSSPSLRRSTFNRKSLLLPDILRDTEKRDHLRGLCTPPPSPLYQLSFFNRSPSNNNNNNNSSSAQNIKNINNINNNMSNNNNNNDQRSQSNRSLPNVISAMPIDLELIREVGHSLRLISDAFDKQHSHKALFSIIVILQFSMYF</sequence>
<name>T1JVB1_TETUR</name>
<dbReference type="Proteomes" id="UP000015104">
    <property type="component" value="Unassembled WGS sequence"/>
</dbReference>
<dbReference type="EnsemblMetazoa" id="tetur02g03960.1">
    <property type="protein sequence ID" value="tetur02g03960.1"/>
    <property type="gene ID" value="tetur02g03960"/>
</dbReference>
<keyword evidence="3" id="KW-1185">Reference proteome</keyword>
<organism evidence="2 3">
    <name type="scientific">Tetranychus urticae</name>
    <name type="common">Two-spotted spider mite</name>
    <dbReference type="NCBI Taxonomy" id="32264"/>
    <lineage>
        <taxon>Eukaryota</taxon>
        <taxon>Metazoa</taxon>
        <taxon>Ecdysozoa</taxon>
        <taxon>Arthropoda</taxon>
        <taxon>Chelicerata</taxon>
        <taxon>Arachnida</taxon>
        <taxon>Acari</taxon>
        <taxon>Acariformes</taxon>
        <taxon>Trombidiformes</taxon>
        <taxon>Prostigmata</taxon>
        <taxon>Eleutherengona</taxon>
        <taxon>Raphignathae</taxon>
        <taxon>Tetranychoidea</taxon>
        <taxon>Tetranychidae</taxon>
        <taxon>Tetranychus</taxon>
    </lineage>
</organism>
<evidence type="ECO:0000313" key="2">
    <source>
        <dbReference type="EnsemblMetazoa" id="tetur02g03960.1"/>
    </source>
</evidence>
<dbReference type="AlphaFoldDB" id="T1JVB1"/>
<reference evidence="2" key="2">
    <citation type="submission" date="2015-06" db="UniProtKB">
        <authorList>
            <consortium name="EnsemblMetazoa"/>
        </authorList>
    </citation>
    <scope>IDENTIFICATION</scope>
</reference>
<evidence type="ECO:0000256" key="1">
    <source>
        <dbReference type="SAM" id="MobiDB-lite"/>
    </source>
</evidence>
<accession>T1JVB1</accession>
<reference evidence="3" key="1">
    <citation type="submission" date="2011-08" db="EMBL/GenBank/DDBJ databases">
        <authorList>
            <person name="Rombauts S."/>
        </authorList>
    </citation>
    <scope>NUCLEOTIDE SEQUENCE</scope>
    <source>
        <strain evidence="3">London</strain>
    </source>
</reference>
<feature type="region of interest" description="Disordered" evidence="1">
    <location>
        <begin position="109"/>
        <end position="128"/>
    </location>
</feature>
<feature type="compositionally biased region" description="Low complexity" evidence="1">
    <location>
        <begin position="10"/>
        <end position="43"/>
    </location>
</feature>